<dbReference type="EMBL" id="FZNK01000001">
    <property type="protein sequence ID" value="SNR31838.1"/>
    <property type="molecule type" value="Genomic_DNA"/>
</dbReference>
<name>A0A238VCE3_HALEZ</name>
<evidence type="ECO:0000313" key="2">
    <source>
        <dbReference type="Proteomes" id="UP000198297"/>
    </source>
</evidence>
<dbReference type="AlphaFoldDB" id="A0A238VCE3"/>
<gene>
    <name evidence="1" type="ORF">SAMN06266787_1011254</name>
</gene>
<evidence type="ECO:0000313" key="1">
    <source>
        <dbReference type="EMBL" id="SNR31838.1"/>
    </source>
</evidence>
<protein>
    <recommendedName>
        <fullName evidence="3">Zinc ribbon domain-containing protein</fullName>
    </recommendedName>
</protein>
<dbReference type="Pfam" id="PF24441">
    <property type="entry name" value="DUF7560"/>
    <property type="match status" value="1"/>
</dbReference>
<reference evidence="2" key="1">
    <citation type="submission" date="2017-06" db="EMBL/GenBank/DDBJ databases">
        <authorList>
            <person name="Varghese N."/>
            <person name="Submissions S."/>
        </authorList>
    </citation>
    <scope>NUCLEOTIDE SEQUENCE [LARGE SCALE GENOMIC DNA]</scope>
    <source>
        <strain evidence="2">DSM 19316</strain>
    </source>
</reference>
<dbReference type="InterPro" id="IPR055982">
    <property type="entry name" value="DUF7560"/>
</dbReference>
<organism evidence="1 2">
    <name type="scientific">Halorubrum ezzemoulense</name>
    <name type="common">Halorubrum chaoviator</name>
    <dbReference type="NCBI Taxonomy" id="337243"/>
    <lineage>
        <taxon>Archaea</taxon>
        <taxon>Methanobacteriati</taxon>
        <taxon>Methanobacteriota</taxon>
        <taxon>Stenosarchaea group</taxon>
        <taxon>Halobacteria</taxon>
        <taxon>Halobacteriales</taxon>
        <taxon>Haloferacaceae</taxon>
        <taxon>Halorubrum</taxon>
    </lineage>
</organism>
<accession>A0A238VCE3</accession>
<proteinExistence type="predicted"/>
<evidence type="ECO:0008006" key="3">
    <source>
        <dbReference type="Google" id="ProtNLM"/>
    </source>
</evidence>
<dbReference type="Proteomes" id="UP000198297">
    <property type="component" value="Unassembled WGS sequence"/>
</dbReference>
<sequence>MGMGSVRTGMTGRSTHTFVCPECRRSIEVDDAMRATLLETGCVVCGAPVTEEDIGEAPTIS</sequence>